<dbReference type="RefSeq" id="WP_136135967.1">
    <property type="nucleotide sequence ID" value="NZ_SDGV01000004.1"/>
</dbReference>
<accession>A0A4S3B5X7</accession>
<feature type="transmembrane region" description="Helical" evidence="1">
    <location>
        <begin position="382"/>
        <end position="402"/>
    </location>
</feature>
<feature type="transmembrane region" description="Helical" evidence="1">
    <location>
        <begin position="231"/>
        <end position="252"/>
    </location>
</feature>
<feature type="transmembrane region" description="Helical" evidence="1">
    <location>
        <begin position="12"/>
        <end position="30"/>
    </location>
</feature>
<feature type="transmembrane region" description="Helical" evidence="1">
    <location>
        <begin position="327"/>
        <end position="347"/>
    </location>
</feature>
<proteinExistence type="predicted"/>
<sequence>MINKKESTLKLVMGYSILFAIVLYIIYLPFLDSGKTFVSNLDALSQHYVSIAQLKEMIKNVIHQPQEFGHFWDWTLGLGADSFQSFSYYSVGDIFVYPFLFFKNIENTYVAMMLSKLFFAGLALIAYLKNKYNYSNKALLLVSMFYVFTGYAVHSSISHPMFLTPLVIYPLLLMSIDYFLEGKNKAFFTVMVTWTLINNFYFAFLLGLGAIFYFVVQVLTQKEKNWKEKGIQIASIIPFGLLGILLSSVILLPTLDYFFNSTRSSVPFANGLLVYPFNYYLDFIPRFITATSSNSFEYYGGYGVVVVPALVISFSRFKKYKKLNLSIAVGFICWLTPMLAAAINGMATPSVRWVFLMTIPFTIVIANMIDSIKLVNRREVQTIFIVGAVLTVMAFVGDTYSFYEQKAVGIPLVLMWITIGVIAFNVDNKDKKIKGSVIVLLSLTCINAAYLGNYYNSEEGNNAISWHMNRHSVDPYYKNYLGGLNQSVAFDKSDFYRSNFTKGMYDGHRSRANIGPMIDKPMVNSYVSLQNGSVGDFSLAMDNVEFQMAEPLKHLDNRYMMSDFLGVRYLYAQQGALIPNGFEKIESKGNKGLYETKNAFPLVYSMEQSIPQDKVKKMNGIEREELLSQAVVVEKGSNRNSNQVTSTLKNESVKVSKKQNNYELLFNSKSQDVQDKEFFIEINGIEISPKPFSERRFESKHRPLYEGENKIERKMSAIDYEQLGTTFNVKTDKKVLNSFYQFSPNNISSYRPTPNTIMSLGKLSQNDLQKLKIEINGNSIATIKDVKIYSRVISSEYSNRVEMIQKNKLKDMKIKSSSVTGEMTLERSSMLATSIPYSKGWKLKVDGKSYDIQKVNYGFIGAKLPEGTHKIELYYQTPLFKLGLMVSIGVLLILVGYVFFVILWKKRKQSK</sequence>
<feature type="transmembrane region" description="Helical" evidence="1">
    <location>
        <begin position="160"/>
        <end position="180"/>
    </location>
</feature>
<feature type="transmembrane region" description="Helical" evidence="1">
    <location>
        <begin position="200"/>
        <end position="219"/>
    </location>
</feature>
<feature type="transmembrane region" description="Helical" evidence="1">
    <location>
        <begin position="438"/>
        <end position="455"/>
    </location>
</feature>
<comment type="caution">
    <text evidence="2">The sequence shown here is derived from an EMBL/GenBank/DDBJ whole genome shotgun (WGS) entry which is preliminary data.</text>
</comment>
<organism evidence="2 3">
    <name type="scientific">Vagococcus silagei</name>
    <dbReference type="NCBI Taxonomy" id="2508885"/>
    <lineage>
        <taxon>Bacteria</taxon>
        <taxon>Bacillati</taxon>
        <taxon>Bacillota</taxon>
        <taxon>Bacilli</taxon>
        <taxon>Lactobacillales</taxon>
        <taxon>Enterococcaceae</taxon>
        <taxon>Vagococcus</taxon>
    </lineage>
</organism>
<dbReference type="OrthoDB" id="9815466at2"/>
<name>A0A4S3B5X7_9ENTE</name>
<feature type="transmembrane region" description="Helical" evidence="1">
    <location>
        <begin position="134"/>
        <end position="153"/>
    </location>
</feature>
<keyword evidence="1" id="KW-0812">Transmembrane</keyword>
<evidence type="ECO:0008006" key="4">
    <source>
        <dbReference type="Google" id="ProtNLM"/>
    </source>
</evidence>
<evidence type="ECO:0000313" key="3">
    <source>
        <dbReference type="Proteomes" id="UP000310506"/>
    </source>
</evidence>
<feature type="transmembrane region" description="Helical" evidence="1">
    <location>
        <begin position="298"/>
        <end position="315"/>
    </location>
</feature>
<dbReference type="EMBL" id="SDGV01000004">
    <property type="protein sequence ID" value="THB61968.1"/>
    <property type="molecule type" value="Genomic_DNA"/>
</dbReference>
<feature type="transmembrane region" description="Helical" evidence="1">
    <location>
        <begin position="882"/>
        <end position="904"/>
    </location>
</feature>
<gene>
    <name evidence="2" type="ORF">ESZ54_01815</name>
</gene>
<feature type="transmembrane region" description="Helical" evidence="1">
    <location>
        <begin position="353"/>
        <end position="370"/>
    </location>
</feature>
<dbReference type="Pfam" id="PF09586">
    <property type="entry name" value="YfhO"/>
    <property type="match status" value="1"/>
</dbReference>
<dbReference type="Proteomes" id="UP000310506">
    <property type="component" value="Unassembled WGS sequence"/>
</dbReference>
<dbReference type="AlphaFoldDB" id="A0A4S3B5X7"/>
<dbReference type="PANTHER" id="PTHR38454:SF1">
    <property type="entry name" value="INTEGRAL MEMBRANE PROTEIN"/>
    <property type="match status" value="1"/>
</dbReference>
<dbReference type="InterPro" id="IPR018580">
    <property type="entry name" value="Uncharacterised_YfhO"/>
</dbReference>
<feature type="transmembrane region" description="Helical" evidence="1">
    <location>
        <begin position="408"/>
        <end position="426"/>
    </location>
</feature>
<keyword evidence="1" id="KW-1133">Transmembrane helix</keyword>
<reference evidence="2 3" key="1">
    <citation type="submission" date="2019-01" db="EMBL/GenBank/DDBJ databases">
        <title>Vagococcus silagei sp. nov. isolated from brewer's grain.</title>
        <authorList>
            <person name="Guu J.-R."/>
        </authorList>
    </citation>
    <scope>NUCLEOTIDE SEQUENCE [LARGE SCALE GENOMIC DNA]</scope>
    <source>
        <strain evidence="2 3">2B-2</strain>
    </source>
</reference>
<evidence type="ECO:0000313" key="2">
    <source>
        <dbReference type="EMBL" id="THB61968.1"/>
    </source>
</evidence>
<feature type="transmembrane region" description="Helical" evidence="1">
    <location>
        <begin position="109"/>
        <end position="128"/>
    </location>
</feature>
<evidence type="ECO:0000256" key="1">
    <source>
        <dbReference type="SAM" id="Phobius"/>
    </source>
</evidence>
<keyword evidence="3" id="KW-1185">Reference proteome</keyword>
<dbReference type="PANTHER" id="PTHR38454">
    <property type="entry name" value="INTEGRAL MEMBRANE PROTEIN-RELATED"/>
    <property type="match status" value="1"/>
</dbReference>
<protein>
    <recommendedName>
        <fullName evidence="4">YfhO family protein</fullName>
    </recommendedName>
</protein>
<keyword evidence="1" id="KW-0472">Membrane</keyword>